<dbReference type="InterPro" id="IPR011701">
    <property type="entry name" value="MFS"/>
</dbReference>
<evidence type="ECO:0000256" key="1">
    <source>
        <dbReference type="ARBA" id="ARBA00004141"/>
    </source>
</evidence>
<dbReference type="EMBL" id="CAJNOI010000026">
    <property type="protein sequence ID" value="CAF0863554.1"/>
    <property type="molecule type" value="Genomic_DNA"/>
</dbReference>
<feature type="transmembrane region" description="Helical" evidence="6">
    <location>
        <begin position="164"/>
        <end position="184"/>
    </location>
</feature>
<dbReference type="PANTHER" id="PTHR43791">
    <property type="entry name" value="PERMEASE-RELATED"/>
    <property type="match status" value="1"/>
</dbReference>
<dbReference type="Gene3D" id="1.20.1250.20">
    <property type="entry name" value="MFS general substrate transporter like domains"/>
    <property type="match status" value="2"/>
</dbReference>
<evidence type="ECO:0000313" key="11">
    <source>
        <dbReference type="Proteomes" id="UP000663877"/>
    </source>
</evidence>
<feature type="transmembrane region" description="Helical" evidence="6">
    <location>
        <begin position="196"/>
        <end position="216"/>
    </location>
</feature>
<dbReference type="InterPro" id="IPR036259">
    <property type="entry name" value="MFS_trans_sf"/>
</dbReference>
<evidence type="ECO:0000256" key="3">
    <source>
        <dbReference type="ARBA" id="ARBA00022692"/>
    </source>
</evidence>
<dbReference type="FunFam" id="1.20.1250.20:FF:000034">
    <property type="entry name" value="MFS general substrate transporter"/>
    <property type="match status" value="1"/>
</dbReference>
<dbReference type="PROSITE" id="PS50850">
    <property type="entry name" value="MFS"/>
    <property type="match status" value="1"/>
</dbReference>
<feature type="transmembrane region" description="Helical" evidence="6">
    <location>
        <begin position="64"/>
        <end position="81"/>
    </location>
</feature>
<sequence length="515" mass="58485">MDDIISRTPISNDNTSSITVELDDRISFNEKSTGSTSISKTSINVVHEPKTIDYKARQTLIRKLDLRLLPILSIIYFLSYLDRSNIANAKIGGIEHDIHLTSVQYQWSLSIFFFGYVLFEVPSNIILRRWRPSRWICLIMLIWGTIAVCMAAISNFTGLLICRFLLGVFEAGLFPGIIYFMSLWYPRKMQAIRLGFFWSFSALAGAFGGLIAYGIGQIKSSKIAHWQLIFIIEGFPTILMAICCWFFLPDSHEQARFLTVEQRQLGIELLAEDSGASHNHSFSWSQVKSIYTDWKTYAYAIIYITGTTALQGVTLFLPSIIVGLGKWTPVQSQLMTLPPYAIAFIVTLLLSRSSDHFIERSFHLIFTNLISISGFLILMFVDRNRSSILYFGIILLTSGVYANVSLKIAWFNNNFASLTRRAVASATIVSIGTIGGAVAGQIYQDKQKPQYFLGNTIALSCIIVQTILVLLLRFIFIYENRRRERFTIEQSQRQIQRYGGSDLVGDRHPDFRYTL</sequence>
<evidence type="ECO:0000313" key="8">
    <source>
        <dbReference type="EMBL" id="CAF0863554.1"/>
    </source>
</evidence>
<keyword evidence="5 6" id="KW-0472">Membrane</keyword>
<feature type="transmembrane region" description="Helical" evidence="6">
    <location>
        <begin position="422"/>
        <end position="444"/>
    </location>
</feature>
<feature type="transmembrane region" description="Helical" evidence="6">
    <location>
        <begin position="456"/>
        <end position="476"/>
    </location>
</feature>
<keyword evidence="3 6" id="KW-0812">Transmembrane</keyword>
<dbReference type="PANTHER" id="PTHR43791:SF36">
    <property type="entry name" value="TRANSPORTER, PUTATIVE (AFU_ORTHOLOGUE AFUA_6G08340)-RELATED"/>
    <property type="match status" value="1"/>
</dbReference>
<dbReference type="Proteomes" id="UP000663832">
    <property type="component" value="Unassembled WGS sequence"/>
</dbReference>
<proteinExistence type="predicted"/>
<feature type="transmembrane region" description="Helical" evidence="6">
    <location>
        <begin position="228"/>
        <end position="248"/>
    </location>
</feature>
<feature type="transmembrane region" description="Helical" evidence="6">
    <location>
        <begin position="387"/>
        <end position="410"/>
    </location>
</feature>
<feature type="transmembrane region" description="Helical" evidence="6">
    <location>
        <begin position="362"/>
        <end position="381"/>
    </location>
</feature>
<accession>A0A813WMJ1</accession>
<feature type="domain" description="Major facilitator superfamily (MFS) profile" evidence="7">
    <location>
        <begin position="68"/>
        <end position="483"/>
    </location>
</feature>
<keyword evidence="10" id="KW-1185">Reference proteome</keyword>
<dbReference type="Pfam" id="PF07690">
    <property type="entry name" value="MFS_1"/>
    <property type="match status" value="1"/>
</dbReference>
<comment type="caution">
    <text evidence="8">The sequence shown here is derived from an EMBL/GenBank/DDBJ whole genome shotgun (WGS) entry which is preliminary data.</text>
</comment>
<dbReference type="InterPro" id="IPR020846">
    <property type="entry name" value="MFS_dom"/>
</dbReference>
<feature type="transmembrane region" description="Helical" evidence="6">
    <location>
        <begin position="135"/>
        <end position="158"/>
    </location>
</feature>
<dbReference type="GO" id="GO:0022857">
    <property type="term" value="F:transmembrane transporter activity"/>
    <property type="evidence" value="ECO:0007669"/>
    <property type="project" value="InterPro"/>
</dbReference>
<dbReference type="EMBL" id="CAJNOM010000806">
    <property type="protein sequence ID" value="CAF1565361.1"/>
    <property type="molecule type" value="Genomic_DNA"/>
</dbReference>
<dbReference type="FunFam" id="1.20.1250.20:FF:000013">
    <property type="entry name" value="MFS general substrate transporter"/>
    <property type="match status" value="1"/>
</dbReference>
<evidence type="ECO:0000256" key="2">
    <source>
        <dbReference type="ARBA" id="ARBA00022448"/>
    </source>
</evidence>
<dbReference type="OrthoDB" id="2985014at2759"/>
<keyword evidence="4 6" id="KW-1133">Transmembrane helix</keyword>
<dbReference type="AlphaFoldDB" id="A0A813WMJ1"/>
<name>A0A813WMJ1_9BILA</name>
<comment type="subcellular location">
    <subcellularLocation>
        <location evidence="1">Membrane</location>
        <topology evidence="1">Multi-pass membrane protein</topology>
    </subcellularLocation>
</comment>
<evidence type="ECO:0000259" key="7">
    <source>
        <dbReference type="PROSITE" id="PS50850"/>
    </source>
</evidence>
<keyword evidence="2" id="KW-0813">Transport</keyword>
<reference evidence="8" key="1">
    <citation type="submission" date="2021-02" db="EMBL/GenBank/DDBJ databases">
        <authorList>
            <person name="Nowell W R."/>
        </authorList>
    </citation>
    <scope>NUCLEOTIDE SEQUENCE</scope>
</reference>
<dbReference type="Proteomes" id="UP000663877">
    <property type="component" value="Unassembled WGS sequence"/>
</dbReference>
<evidence type="ECO:0000256" key="5">
    <source>
        <dbReference type="ARBA" id="ARBA00023136"/>
    </source>
</evidence>
<evidence type="ECO:0000313" key="9">
    <source>
        <dbReference type="EMBL" id="CAF1565361.1"/>
    </source>
</evidence>
<feature type="transmembrane region" description="Helical" evidence="6">
    <location>
        <begin position="330"/>
        <end position="350"/>
    </location>
</feature>
<feature type="transmembrane region" description="Helical" evidence="6">
    <location>
        <begin position="297"/>
        <end position="324"/>
    </location>
</feature>
<evidence type="ECO:0000256" key="4">
    <source>
        <dbReference type="ARBA" id="ARBA00022989"/>
    </source>
</evidence>
<organism evidence="8 11">
    <name type="scientific">Adineta steineri</name>
    <dbReference type="NCBI Taxonomy" id="433720"/>
    <lineage>
        <taxon>Eukaryota</taxon>
        <taxon>Metazoa</taxon>
        <taxon>Spiralia</taxon>
        <taxon>Gnathifera</taxon>
        <taxon>Rotifera</taxon>
        <taxon>Eurotatoria</taxon>
        <taxon>Bdelloidea</taxon>
        <taxon>Adinetida</taxon>
        <taxon>Adinetidae</taxon>
        <taxon>Adineta</taxon>
    </lineage>
</organism>
<evidence type="ECO:0000256" key="6">
    <source>
        <dbReference type="SAM" id="Phobius"/>
    </source>
</evidence>
<feature type="transmembrane region" description="Helical" evidence="6">
    <location>
        <begin position="105"/>
        <end position="123"/>
    </location>
</feature>
<evidence type="ECO:0000313" key="10">
    <source>
        <dbReference type="Proteomes" id="UP000663832"/>
    </source>
</evidence>
<dbReference type="SUPFAM" id="SSF103473">
    <property type="entry name" value="MFS general substrate transporter"/>
    <property type="match status" value="1"/>
</dbReference>
<gene>
    <name evidence="8" type="ORF">BJG266_LOCUS8513</name>
    <name evidence="9" type="ORF">QVE165_LOCUS48295</name>
</gene>
<protein>
    <recommendedName>
        <fullName evidence="7">Major facilitator superfamily (MFS) profile domain-containing protein</fullName>
    </recommendedName>
</protein>
<dbReference type="GO" id="GO:0016020">
    <property type="term" value="C:membrane"/>
    <property type="evidence" value="ECO:0007669"/>
    <property type="project" value="UniProtKB-SubCell"/>
</dbReference>